<proteinExistence type="predicted"/>
<evidence type="ECO:0000313" key="3">
    <source>
        <dbReference type="Proteomes" id="UP001223978"/>
    </source>
</evidence>
<dbReference type="EMBL" id="JASCIQ010000027">
    <property type="protein sequence ID" value="MDI3406866.1"/>
    <property type="molecule type" value="Genomic_DNA"/>
</dbReference>
<feature type="compositionally biased region" description="Basic residues" evidence="1">
    <location>
        <begin position="35"/>
        <end position="44"/>
    </location>
</feature>
<reference evidence="2 3" key="1">
    <citation type="submission" date="2023-05" db="EMBL/GenBank/DDBJ databases">
        <title>Draft genome sequence of Streptomyces sp. B-S-A6 isolated from a cave soil in Thailand.</title>
        <authorList>
            <person name="Chamroensaksri N."/>
            <person name="Muangham S."/>
        </authorList>
    </citation>
    <scope>NUCLEOTIDE SEQUENCE [LARGE SCALE GENOMIC DNA]</scope>
    <source>
        <strain evidence="2 3">B-S-A6</strain>
    </source>
</reference>
<feature type="region of interest" description="Disordered" evidence="1">
    <location>
        <begin position="1"/>
        <end position="54"/>
    </location>
</feature>
<sequence>MGESADDSTPREPQLDGPQLDGPQLDGRQLGGKQRQFRRRKVAHALRSLSTTGP</sequence>
<keyword evidence="3" id="KW-1185">Reference proteome</keyword>
<comment type="caution">
    <text evidence="2">The sequence shown here is derived from an EMBL/GenBank/DDBJ whole genome shotgun (WGS) entry which is preliminary data.</text>
</comment>
<protein>
    <submittedName>
        <fullName evidence="2">Uncharacterized protein</fullName>
    </submittedName>
</protein>
<gene>
    <name evidence="2" type="ORF">QIS96_24015</name>
</gene>
<evidence type="ECO:0000313" key="2">
    <source>
        <dbReference type="EMBL" id="MDI3406866.1"/>
    </source>
</evidence>
<dbReference type="Proteomes" id="UP001223978">
    <property type="component" value="Unassembled WGS sequence"/>
</dbReference>
<name>A0ABT6SFA5_9ACTN</name>
<organism evidence="2 3">
    <name type="scientific">Streptomyces cavernicola</name>
    <dbReference type="NCBI Taxonomy" id="3043613"/>
    <lineage>
        <taxon>Bacteria</taxon>
        <taxon>Bacillati</taxon>
        <taxon>Actinomycetota</taxon>
        <taxon>Actinomycetes</taxon>
        <taxon>Kitasatosporales</taxon>
        <taxon>Streptomycetaceae</taxon>
        <taxon>Streptomyces</taxon>
    </lineage>
</organism>
<evidence type="ECO:0000256" key="1">
    <source>
        <dbReference type="SAM" id="MobiDB-lite"/>
    </source>
</evidence>
<dbReference type="RefSeq" id="WP_282544794.1">
    <property type="nucleotide sequence ID" value="NZ_JASCIQ010000027.1"/>
</dbReference>
<accession>A0ABT6SFA5</accession>